<evidence type="ECO:0000256" key="1">
    <source>
        <dbReference type="SAM" id="MobiDB-lite"/>
    </source>
</evidence>
<evidence type="ECO:0008006" key="5">
    <source>
        <dbReference type="Google" id="ProtNLM"/>
    </source>
</evidence>
<name>A0ABR3XYP6_9PEZI</name>
<keyword evidence="2" id="KW-0732">Signal</keyword>
<dbReference type="SUPFAM" id="SSF49329">
    <property type="entry name" value="Cu,Zn superoxide dismutase-like"/>
    <property type="match status" value="1"/>
</dbReference>
<gene>
    <name evidence="3" type="ORF">VTK73DRAFT_4985</name>
</gene>
<keyword evidence="4" id="KW-1185">Reference proteome</keyword>
<feature type="chain" id="PRO_5045087940" description="Superoxide dismutase copper/zinc binding domain-containing protein" evidence="2">
    <location>
        <begin position="19"/>
        <end position="281"/>
    </location>
</feature>
<feature type="compositionally biased region" description="Polar residues" evidence="1">
    <location>
        <begin position="249"/>
        <end position="258"/>
    </location>
</feature>
<feature type="signal peptide" evidence="2">
    <location>
        <begin position="1"/>
        <end position="18"/>
    </location>
</feature>
<reference evidence="3 4" key="1">
    <citation type="journal article" date="2024" name="Commun. Biol.">
        <title>Comparative genomic analysis of thermophilic fungi reveals convergent evolutionary adaptations and gene losses.</title>
        <authorList>
            <person name="Steindorff A.S."/>
            <person name="Aguilar-Pontes M.V."/>
            <person name="Robinson A.J."/>
            <person name="Andreopoulos B."/>
            <person name="LaButti K."/>
            <person name="Kuo A."/>
            <person name="Mondo S."/>
            <person name="Riley R."/>
            <person name="Otillar R."/>
            <person name="Haridas S."/>
            <person name="Lipzen A."/>
            <person name="Grimwood J."/>
            <person name="Schmutz J."/>
            <person name="Clum A."/>
            <person name="Reid I.D."/>
            <person name="Moisan M.C."/>
            <person name="Butler G."/>
            <person name="Nguyen T.T.M."/>
            <person name="Dewar K."/>
            <person name="Conant G."/>
            <person name="Drula E."/>
            <person name="Henrissat B."/>
            <person name="Hansel C."/>
            <person name="Singer S."/>
            <person name="Hutchinson M.I."/>
            <person name="de Vries R.P."/>
            <person name="Natvig D.O."/>
            <person name="Powell A.J."/>
            <person name="Tsang A."/>
            <person name="Grigoriev I.V."/>
        </authorList>
    </citation>
    <scope>NUCLEOTIDE SEQUENCE [LARGE SCALE GENOMIC DNA]</scope>
    <source>
        <strain evidence="3 4">ATCC 24622</strain>
    </source>
</reference>
<proteinExistence type="predicted"/>
<dbReference type="InterPro" id="IPR036423">
    <property type="entry name" value="SOD-like_Cu/Zn_dom_sf"/>
</dbReference>
<dbReference type="EMBL" id="JAZHXJ010000028">
    <property type="protein sequence ID" value="KAL1880815.1"/>
    <property type="molecule type" value="Genomic_DNA"/>
</dbReference>
<feature type="compositionally biased region" description="Polar residues" evidence="1">
    <location>
        <begin position="206"/>
        <end position="232"/>
    </location>
</feature>
<comment type="caution">
    <text evidence="3">The sequence shown here is derived from an EMBL/GenBank/DDBJ whole genome shotgun (WGS) entry which is preliminary data.</text>
</comment>
<evidence type="ECO:0000313" key="4">
    <source>
        <dbReference type="Proteomes" id="UP001586593"/>
    </source>
</evidence>
<evidence type="ECO:0000256" key="2">
    <source>
        <dbReference type="SAM" id="SignalP"/>
    </source>
</evidence>
<dbReference type="Gene3D" id="2.60.40.200">
    <property type="entry name" value="Superoxide dismutase, copper/zinc binding domain"/>
    <property type="match status" value="1"/>
</dbReference>
<sequence length="281" mass="28176">MLSTAIFVLLSAAAVAAASTDGPLTGELGNATVVVNNPAGIVYAGSLPQTANFKAAYPDGGNAKGSIAAVANPNGIGVLFKVSFSNLPKEGGPFTYHIHQAPVPEDGNCTATLAHLDPFGRGDTVPCDASLPQTCQVGDLSGKHGAIKSDPFEATYLDQFASTNPDQPSYFGNLSFVLHFANKTRISCANFEKVADASSVGGFPTSSPSDCAASPTSYPNITTPTAQSSSALGTAGNGAAPTTLPPQGSPSTVPVSPNGATRLNSGAAGALALAAAFLFML</sequence>
<organism evidence="3 4">
    <name type="scientific">Phialemonium thermophilum</name>
    <dbReference type="NCBI Taxonomy" id="223376"/>
    <lineage>
        <taxon>Eukaryota</taxon>
        <taxon>Fungi</taxon>
        <taxon>Dikarya</taxon>
        <taxon>Ascomycota</taxon>
        <taxon>Pezizomycotina</taxon>
        <taxon>Sordariomycetes</taxon>
        <taxon>Sordariomycetidae</taxon>
        <taxon>Cephalothecales</taxon>
        <taxon>Cephalothecaceae</taxon>
        <taxon>Phialemonium</taxon>
    </lineage>
</organism>
<feature type="region of interest" description="Disordered" evidence="1">
    <location>
        <begin position="206"/>
        <end position="258"/>
    </location>
</feature>
<evidence type="ECO:0000313" key="3">
    <source>
        <dbReference type="EMBL" id="KAL1880815.1"/>
    </source>
</evidence>
<protein>
    <recommendedName>
        <fullName evidence="5">Superoxide dismutase copper/zinc binding domain-containing protein</fullName>
    </recommendedName>
</protein>
<accession>A0ABR3XYP6</accession>
<dbReference type="Proteomes" id="UP001586593">
    <property type="component" value="Unassembled WGS sequence"/>
</dbReference>